<evidence type="ECO:0000313" key="1">
    <source>
        <dbReference type="EMBL" id="MCW3798882.1"/>
    </source>
</evidence>
<comment type="caution">
    <text evidence="1">The sequence shown here is derived from an EMBL/GenBank/DDBJ whole genome shotgun (WGS) entry which is preliminary data.</text>
</comment>
<name>A0ABT3JIJ6_9SPHN</name>
<keyword evidence="2" id="KW-1185">Reference proteome</keyword>
<evidence type="ECO:0008006" key="3">
    <source>
        <dbReference type="Google" id="ProtNLM"/>
    </source>
</evidence>
<dbReference type="EMBL" id="JAPDOB010000004">
    <property type="protein sequence ID" value="MCW3798882.1"/>
    <property type="molecule type" value="Genomic_DNA"/>
</dbReference>
<feature type="non-terminal residue" evidence="1">
    <location>
        <position position="843"/>
    </location>
</feature>
<sequence length="843" mass="87016">MTFNSSPSLGDHGVRLDGGSASLVSGEDSEDLVGVTPLDGGGYVVHWVTDADRDGDPDGLAVQRFAADGTKLGGVTVLQGISSDLLKGEFDDVSYDLRALDNGGYVLTYGLVPETEAWRHATVTASASGQTMSVPLVGSPSDFYIFSSLTSSGATFSLAGLDNNGQPTTVALTLVDGHIQITAATLDQFSNDTRLSLVVKGLSQGERIEVDIETHQEWRYDPSAALDNVATSYIVNTNGIGVIATGLGRPEAFHVDSASYANGTGPTSAQLQITTAEDSTWFDLTGVPGATRLPNGVILVPVTADANGIYHVPSAILAQLGESDAQTLLILGGLTTGSTVTGTVSTREGTPIPAGVFVQTFNANGMSLGDHGVRLDGGSASLVSGEDSEDLVGVTPLDGGGYVVHWVTDADRDGDPDGLAVQRFAADGTKLGGVTVLQGISSDLLKGEFDDVSYDLRALDNGGYVLTYGLVPETEAWRHATVTASASGQTMSVPLVGSPSDFYIFSSLTSSGATFSLAGLDNNGQPTTVALTLVDGHIQITAATLDQFSNDTRLSLVVKGLSQGERIEVDIETHQEWRYDPSAALDNVATSYIVNTNGIGVIATGLGRPEAFHVDSASYANGTGPTSAQLQITTAEDSTWFDLTGVPGATRLPNGVILVPVTADANGIYHVPSAILAQLGESDAQTLLILGGLTTGSTVTGTVSTREGTPIPAGVFVQTFNANGIASLHLTGTEKSDVLTGGLGDDSINGGAGIDTAVYSLTRAQASVVHNADGTLTISAGKEGIDRLFGVEQIRFSDGLYSFQFDKPGAVLVSNFAVGAGGWSSQDVYPRHVADMNGDGYGD</sequence>
<dbReference type="Proteomes" id="UP001526246">
    <property type="component" value="Unassembled WGS sequence"/>
</dbReference>
<dbReference type="InterPro" id="IPR001343">
    <property type="entry name" value="Hemolysn_Ca-bd"/>
</dbReference>
<dbReference type="InterPro" id="IPR018511">
    <property type="entry name" value="Hemolysin-typ_Ca-bd_CS"/>
</dbReference>
<dbReference type="Gene3D" id="2.150.10.10">
    <property type="entry name" value="Serralysin-like metalloprotease, C-terminal"/>
    <property type="match status" value="1"/>
</dbReference>
<proteinExistence type="predicted"/>
<dbReference type="PROSITE" id="PS00330">
    <property type="entry name" value="HEMOLYSIN_CALCIUM"/>
    <property type="match status" value="1"/>
</dbReference>
<reference evidence="1 2" key="1">
    <citation type="submission" date="2022-10" db="EMBL/GenBank/DDBJ databases">
        <title>Sphingomonas sp.</title>
        <authorList>
            <person name="Jin C."/>
        </authorList>
    </citation>
    <scope>NUCLEOTIDE SEQUENCE [LARGE SCALE GENOMIC DNA]</scope>
    <source>
        <strain evidence="1 2">BN140010</strain>
    </source>
</reference>
<gene>
    <name evidence="1" type="ORF">OMW55_13820</name>
</gene>
<dbReference type="SUPFAM" id="SSF51120">
    <property type="entry name" value="beta-Roll"/>
    <property type="match status" value="1"/>
</dbReference>
<accession>A0ABT3JIJ6</accession>
<dbReference type="Pfam" id="PF00353">
    <property type="entry name" value="HemolysinCabind"/>
    <property type="match status" value="1"/>
</dbReference>
<organism evidence="1 2">
    <name type="scientific">Sphingomonas arvum</name>
    <dbReference type="NCBI Taxonomy" id="2992113"/>
    <lineage>
        <taxon>Bacteria</taxon>
        <taxon>Pseudomonadati</taxon>
        <taxon>Pseudomonadota</taxon>
        <taxon>Alphaproteobacteria</taxon>
        <taxon>Sphingomonadales</taxon>
        <taxon>Sphingomonadaceae</taxon>
        <taxon>Sphingomonas</taxon>
    </lineage>
</organism>
<dbReference type="InterPro" id="IPR011049">
    <property type="entry name" value="Serralysin-like_metalloprot_C"/>
</dbReference>
<protein>
    <recommendedName>
        <fullName evidence="3">VCBS repeat-containing protein</fullName>
    </recommendedName>
</protein>
<dbReference type="RefSeq" id="WP_264884025.1">
    <property type="nucleotide sequence ID" value="NZ_JAPDOB010000004.1"/>
</dbReference>
<evidence type="ECO:0000313" key="2">
    <source>
        <dbReference type="Proteomes" id="UP001526246"/>
    </source>
</evidence>